<evidence type="ECO:0000313" key="3">
    <source>
        <dbReference type="EMBL" id="CAB4831390.1"/>
    </source>
</evidence>
<dbReference type="SUPFAM" id="SSF54427">
    <property type="entry name" value="NTF2-like"/>
    <property type="match status" value="1"/>
</dbReference>
<evidence type="ECO:0000313" key="4">
    <source>
        <dbReference type="EMBL" id="CAB4907069.1"/>
    </source>
</evidence>
<dbReference type="InterPro" id="IPR032710">
    <property type="entry name" value="NTF2-like_dom_sf"/>
</dbReference>
<protein>
    <submittedName>
        <fullName evidence="2">Unannotated protein</fullName>
    </submittedName>
</protein>
<organism evidence="2">
    <name type="scientific">freshwater metagenome</name>
    <dbReference type="NCBI Taxonomy" id="449393"/>
    <lineage>
        <taxon>unclassified sequences</taxon>
        <taxon>metagenomes</taxon>
        <taxon>ecological metagenomes</taxon>
    </lineage>
</organism>
<proteinExistence type="predicted"/>
<dbReference type="Pfam" id="PF12680">
    <property type="entry name" value="SnoaL_2"/>
    <property type="match status" value="1"/>
</dbReference>
<dbReference type="AlphaFoldDB" id="A0A6J6TZ14"/>
<evidence type="ECO:0000313" key="5">
    <source>
        <dbReference type="EMBL" id="CAB4996725.1"/>
    </source>
</evidence>
<feature type="domain" description="SnoaL-like" evidence="1">
    <location>
        <begin position="12"/>
        <end position="107"/>
    </location>
</feature>
<dbReference type="EMBL" id="CAFBOS010000075">
    <property type="protein sequence ID" value="CAB4996725.1"/>
    <property type="molecule type" value="Genomic_DNA"/>
</dbReference>
<dbReference type="Gene3D" id="3.10.450.50">
    <property type="match status" value="1"/>
</dbReference>
<evidence type="ECO:0000259" key="1">
    <source>
        <dbReference type="Pfam" id="PF12680"/>
    </source>
</evidence>
<dbReference type="InterPro" id="IPR037401">
    <property type="entry name" value="SnoaL-like"/>
</dbReference>
<name>A0A6J6TZ14_9ZZZZ</name>
<gene>
    <name evidence="2" type="ORF">UFOPK2754_01838</name>
    <name evidence="3" type="ORF">UFOPK3139_01507</name>
    <name evidence="4" type="ORF">UFOPK3543_01219</name>
    <name evidence="5" type="ORF">UFOPK3967_01379</name>
</gene>
<accession>A0A6J6TZ14</accession>
<evidence type="ECO:0000313" key="2">
    <source>
        <dbReference type="EMBL" id="CAB4751583.1"/>
    </source>
</evidence>
<dbReference type="EMBL" id="CAEZYR010000067">
    <property type="protein sequence ID" value="CAB4751583.1"/>
    <property type="molecule type" value="Genomic_DNA"/>
</dbReference>
<dbReference type="EMBL" id="CAFABA010000057">
    <property type="protein sequence ID" value="CAB4831390.1"/>
    <property type="molecule type" value="Genomic_DNA"/>
</dbReference>
<sequence>MPTKDDVRALLERYCTAMNAHDREPWLDCFADDAVQEDPVGTAPNVGREAIGTFFDANDVKVTLSVTDDPLVLGHEVLAFFKVTADMDGQMMTIPRIIDHIVLTDDGLRFQSLRAFFDYAEMVPLTD</sequence>
<reference evidence="2" key="1">
    <citation type="submission" date="2020-05" db="EMBL/GenBank/DDBJ databases">
        <authorList>
            <person name="Chiriac C."/>
            <person name="Salcher M."/>
            <person name="Ghai R."/>
            <person name="Kavagutti S V."/>
        </authorList>
    </citation>
    <scope>NUCLEOTIDE SEQUENCE</scope>
</reference>
<dbReference type="EMBL" id="CAFBMH010000036">
    <property type="protein sequence ID" value="CAB4907069.1"/>
    <property type="molecule type" value="Genomic_DNA"/>
</dbReference>